<reference evidence="1 2" key="1">
    <citation type="journal article" date="2014" name="Appl. Environ. Microbiol.">
        <title>Comparative genomic and morphological analysis of Listeria phages isolated from farm environments.</title>
        <authorList>
            <person name="Denes T."/>
            <person name="Vongkamjan K."/>
            <person name="Ackermann H.W."/>
            <person name="Moreno Switt A.I."/>
            <person name="Wiedmann M."/>
            <person name="den Bakker H.C."/>
        </authorList>
    </citation>
    <scope>NUCLEOTIDE SEQUENCE [LARGE SCALE GENOMIC DNA]</scope>
</reference>
<proteinExistence type="predicted"/>
<sequence length="99" mass="11209">MKKLMRVFVALVVLSVGTLVVMFNQVENASAVSESKVTQEMKEKQIVKEYGFPNEKPIDVNIYKDKAVIVYEEDVLVIDTTGSNAWGYDGMKDGVWFQQ</sequence>
<dbReference type="Proteomes" id="UP000026991">
    <property type="component" value="Segment"/>
</dbReference>
<dbReference type="EMBL" id="KJ094021">
    <property type="protein sequence ID" value="AHL18648.1"/>
    <property type="molecule type" value="Genomic_DNA"/>
</dbReference>
<protein>
    <submittedName>
        <fullName evidence="1">Uncharacterized protein</fullName>
    </submittedName>
</protein>
<accession>A0A059T5C5</accession>
<evidence type="ECO:0000313" key="1">
    <source>
        <dbReference type="EMBL" id="AHL18648.1"/>
    </source>
</evidence>
<dbReference type="GeneID" id="19736232"/>
<evidence type="ECO:0000313" key="2">
    <source>
        <dbReference type="Proteomes" id="UP000026991"/>
    </source>
</evidence>
<gene>
    <name evidence="1" type="ORF">LP114_060</name>
</gene>
<organism evidence="1 2">
    <name type="scientific">Listeria phage LP-114</name>
    <dbReference type="NCBI Taxonomy" id="1458857"/>
    <lineage>
        <taxon>Viruses</taxon>
        <taxon>Duplodnaviria</taxon>
        <taxon>Heunggongvirae</taxon>
        <taxon>Uroviricota</taxon>
        <taxon>Caudoviricetes</taxon>
        <taxon>Homburgvirus</taxon>
        <taxon>Homburgvirus LP114</taxon>
    </lineage>
</organism>
<name>A0A059T5C5_9CAUD</name>
<dbReference type="KEGG" id="vg:19736232"/>
<dbReference type="OrthoDB" id="18086at10239"/>
<dbReference type="RefSeq" id="YP_009045114.1">
    <property type="nucleotide sequence ID" value="NC_024392.1"/>
</dbReference>
<keyword evidence="2" id="KW-1185">Reference proteome</keyword>